<accession>A0ABP4VL43</accession>
<dbReference type="EMBL" id="BAAAPM010000005">
    <property type="protein sequence ID" value="GAA1728658.1"/>
    <property type="molecule type" value="Genomic_DNA"/>
</dbReference>
<dbReference type="RefSeq" id="WP_344248818.1">
    <property type="nucleotide sequence ID" value="NZ_BAAAPM010000005.1"/>
</dbReference>
<evidence type="ECO:0000256" key="1">
    <source>
        <dbReference type="SAM" id="Phobius"/>
    </source>
</evidence>
<keyword evidence="3" id="KW-1185">Reference proteome</keyword>
<keyword evidence="1" id="KW-1133">Transmembrane helix</keyword>
<sequence>MITGILLPASVLQSDWFMVLSTFVAVNTVMYVTLAIAKLVPRMHPSSWFRSRNQRRETRSIHPDAPV</sequence>
<proteinExistence type="predicted"/>
<keyword evidence="1" id="KW-0472">Membrane</keyword>
<name>A0ABP4VL43_9MICO</name>
<gene>
    <name evidence="2" type="ORF">GCM10009809_25310</name>
</gene>
<evidence type="ECO:0000313" key="3">
    <source>
        <dbReference type="Proteomes" id="UP001501138"/>
    </source>
</evidence>
<feature type="transmembrane region" description="Helical" evidence="1">
    <location>
        <begin position="16"/>
        <end position="40"/>
    </location>
</feature>
<keyword evidence="1" id="KW-0812">Transmembrane</keyword>
<reference evidence="3" key="1">
    <citation type="journal article" date="2019" name="Int. J. Syst. Evol. Microbiol.">
        <title>The Global Catalogue of Microorganisms (GCM) 10K type strain sequencing project: providing services to taxonomists for standard genome sequencing and annotation.</title>
        <authorList>
            <consortium name="The Broad Institute Genomics Platform"/>
            <consortium name="The Broad Institute Genome Sequencing Center for Infectious Disease"/>
            <person name="Wu L."/>
            <person name="Ma J."/>
        </authorList>
    </citation>
    <scope>NUCLEOTIDE SEQUENCE [LARGE SCALE GENOMIC DNA]</scope>
    <source>
        <strain evidence="3">JCM 15589</strain>
    </source>
</reference>
<dbReference type="Proteomes" id="UP001501138">
    <property type="component" value="Unassembled WGS sequence"/>
</dbReference>
<evidence type="ECO:0000313" key="2">
    <source>
        <dbReference type="EMBL" id="GAA1728658.1"/>
    </source>
</evidence>
<protein>
    <submittedName>
        <fullName evidence="2">Uncharacterized protein</fullName>
    </submittedName>
</protein>
<comment type="caution">
    <text evidence="2">The sequence shown here is derived from an EMBL/GenBank/DDBJ whole genome shotgun (WGS) entry which is preliminary data.</text>
</comment>
<organism evidence="2 3">
    <name type="scientific">Isoptericola hypogeus</name>
    <dbReference type="NCBI Taxonomy" id="300179"/>
    <lineage>
        <taxon>Bacteria</taxon>
        <taxon>Bacillati</taxon>
        <taxon>Actinomycetota</taxon>
        <taxon>Actinomycetes</taxon>
        <taxon>Micrococcales</taxon>
        <taxon>Promicromonosporaceae</taxon>
        <taxon>Isoptericola</taxon>
    </lineage>
</organism>